<dbReference type="PROSITE" id="PS51826">
    <property type="entry name" value="PSBD"/>
    <property type="match status" value="1"/>
</dbReference>
<dbReference type="InterPro" id="IPR023213">
    <property type="entry name" value="CAT-like_dom_sf"/>
</dbReference>
<dbReference type="Gene3D" id="2.40.50.100">
    <property type="match status" value="1"/>
</dbReference>
<dbReference type="Proteomes" id="UP000789941">
    <property type="component" value="Unassembled WGS sequence"/>
</dbReference>
<comment type="cofactor">
    <cofactor evidence="1">
        <name>(R)-lipoate</name>
        <dbReference type="ChEBI" id="CHEBI:83088"/>
    </cofactor>
</comment>
<accession>A0A5E4LNI5</accession>
<dbReference type="FunFam" id="3.30.559.10:FF:000007">
    <property type="entry name" value="Dihydrolipoamide acetyltransferase component of pyruvate dehydrogenase complex"/>
    <property type="match status" value="1"/>
</dbReference>
<dbReference type="InterPro" id="IPR003016">
    <property type="entry name" value="2-oxoA_DH_lipoyl-BS"/>
</dbReference>
<protein>
    <submittedName>
        <fullName evidence="8">2-oxoacid dehydrogenases acyltransferase (Catalytic domain)</fullName>
    </submittedName>
</protein>
<dbReference type="SUPFAM" id="SSF47005">
    <property type="entry name" value="Peripheral subunit-binding domain of 2-oxo acid dehydrogenase complex"/>
    <property type="match status" value="1"/>
</dbReference>
<dbReference type="InterPro" id="IPR050743">
    <property type="entry name" value="2-oxoacid_DH_E2_comp"/>
</dbReference>
<organism evidence="8 9">
    <name type="scientific">Candidatus Bilamarchaeum dharawalense</name>
    <dbReference type="NCBI Taxonomy" id="2885759"/>
    <lineage>
        <taxon>Archaea</taxon>
        <taxon>Candidatus Micrarchaeota</taxon>
        <taxon>Candidatus Micrarchaeia</taxon>
        <taxon>Candidatus Anstonellales</taxon>
        <taxon>Candidatus Bilamarchaeaceae</taxon>
        <taxon>Candidatus Bilamarchaeum</taxon>
    </lineage>
</organism>
<dbReference type="InterPro" id="IPR000089">
    <property type="entry name" value="Biotin_lipoyl"/>
</dbReference>
<dbReference type="SUPFAM" id="SSF52777">
    <property type="entry name" value="CoA-dependent acyltransferases"/>
    <property type="match status" value="1"/>
</dbReference>
<evidence type="ECO:0000256" key="3">
    <source>
        <dbReference type="ARBA" id="ARBA00022679"/>
    </source>
</evidence>
<evidence type="ECO:0000256" key="4">
    <source>
        <dbReference type="ARBA" id="ARBA00022823"/>
    </source>
</evidence>
<keyword evidence="5 8" id="KW-0012">Acyltransferase</keyword>
<dbReference type="InterPro" id="IPR011053">
    <property type="entry name" value="Single_hybrid_motif"/>
</dbReference>
<evidence type="ECO:0000313" key="8">
    <source>
        <dbReference type="EMBL" id="VVC02553.1"/>
    </source>
</evidence>
<evidence type="ECO:0000256" key="1">
    <source>
        <dbReference type="ARBA" id="ARBA00001938"/>
    </source>
</evidence>
<dbReference type="InterPro" id="IPR036625">
    <property type="entry name" value="E3-bd_dom_sf"/>
</dbReference>
<evidence type="ECO:0000259" key="7">
    <source>
        <dbReference type="PROSITE" id="PS51826"/>
    </source>
</evidence>
<dbReference type="PROSITE" id="PS00189">
    <property type="entry name" value="LIPOYL"/>
    <property type="match status" value="1"/>
</dbReference>
<dbReference type="PANTHER" id="PTHR43178:SF5">
    <property type="entry name" value="LIPOAMIDE ACYLTRANSFERASE COMPONENT OF BRANCHED-CHAIN ALPHA-KETO ACID DEHYDROGENASE COMPLEX, MITOCHONDRIAL"/>
    <property type="match status" value="1"/>
</dbReference>
<dbReference type="EMBL" id="CABMJJ010000001">
    <property type="protein sequence ID" value="VVC02553.1"/>
    <property type="molecule type" value="Genomic_DNA"/>
</dbReference>
<gene>
    <name evidence="8" type="ORF">LFW2832_00071</name>
</gene>
<evidence type="ECO:0000256" key="5">
    <source>
        <dbReference type="ARBA" id="ARBA00023315"/>
    </source>
</evidence>
<dbReference type="SUPFAM" id="SSF51230">
    <property type="entry name" value="Single hybrid motif"/>
    <property type="match status" value="1"/>
</dbReference>
<proteinExistence type="inferred from homology"/>
<dbReference type="AlphaFoldDB" id="A0A5E4LNI5"/>
<keyword evidence="3" id="KW-0808">Transferase</keyword>
<dbReference type="PANTHER" id="PTHR43178">
    <property type="entry name" value="DIHYDROLIPOAMIDE ACETYLTRANSFERASE COMPONENT OF PYRUVATE DEHYDROGENASE COMPLEX"/>
    <property type="match status" value="1"/>
</dbReference>
<dbReference type="GO" id="GO:0031405">
    <property type="term" value="F:lipoic acid binding"/>
    <property type="evidence" value="ECO:0007669"/>
    <property type="project" value="TreeGrafter"/>
</dbReference>
<dbReference type="PROSITE" id="PS50968">
    <property type="entry name" value="BIOTINYL_LIPOYL"/>
    <property type="match status" value="1"/>
</dbReference>
<keyword evidence="4" id="KW-0450">Lipoyl</keyword>
<feature type="domain" description="Lipoyl-binding" evidence="6">
    <location>
        <begin position="2"/>
        <end position="78"/>
    </location>
</feature>
<dbReference type="InterPro" id="IPR001078">
    <property type="entry name" value="2-oxoacid_DH_actylTfrase"/>
</dbReference>
<evidence type="ECO:0000256" key="2">
    <source>
        <dbReference type="ARBA" id="ARBA00007317"/>
    </source>
</evidence>
<dbReference type="Gene3D" id="3.30.559.10">
    <property type="entry name" value="Chloramphenicol acetyltransferase-like domain"/>
    <property type="match status" value="1"/>
</dbReference>
<dbReference type="Pfam" id="PF00364">
    <property type="entry name" value="Biotin_lipoyl"/>
    <property type="match status" value="1"/>
</dbReference>
<dbReference type="InterPro" id="IPR004167">
    <property type="entry name" value="PSBD"/>
</dbReference>
<dbReference type="Pfam" id="PF02817">
    <property type="entry name" value="E3_binding"/>
    <property type="match status" value="1"/>
</dbReference>
<name>A0A5E4LNI5_9ARCH</name>
<sequence length="403" mass="44407">MVSEFRFPDVGEGIHEGVIVKWRVREGEVVSVDQVLVEVETDKAVVELPSPFAGTVLKINFKEGDQIKVGQSLIAIGEPGESVAKTTEIHGPTETIQIVEKRTSEHVLATPSVRKLSREMGVDLTMVHGTGPGGRITEEDVRSAPTGIPKVKETAHVVTKSEGVVVSVEEGDQMIQLSHLRKIIAERMVYSKTHIPHACGMDFVDVTKLTELREREKKAIEARGVKLTYLPFIIKACAIALHEFPEFNAQFDEQKNVLIVKKQLNIGIAVETSDGLMVPVIKDIDKKSIVEIAQEIEHLANAARERKIKLEEIKGGTFTITNVGSLGGMYSTPIINAPEVAIMGVHRIKDMPLVVKEKIKPRKVLGLSLCFDHRVNDGAKATAFMNAVMKHLEDPDLMLVDMI</sequence>
<comment type="similarity">
    <text evidence="2">Belongs to the 2-oxoacid dehydrogenase family.</text>
</comment>
<dbReference type="GO" id="GO:0005737">
    <property type="term" value="C:cytoplasm"/>
    <property type="evidence" value="ECO:0007669"/>
    <property type="project" value="TreeGrafter"/>
</dbReference>
<comment type="caution">
    <text evidence="8">The sequence shown here is derived from an EMBL/GenBank/DDBJ whole genome shotgun (WGS) entry which is preliminary data.</text>
</comment>
<evidence type="ECO:0000259" key="6">
    <source>
        <dbReference type="PROSITE" id="PS50968"/>
    </source>
</evidence>
<dbReference type="CDD" id="cd06849">
    <property type="entry name" value="lipoyl_domain"/>
    <property type="match status" value="1"/>
</dbReference>
<dbReference type="Pfam" id="PF00198">
    <property type="entry name" value="2-oxoacid_dh"/>
    <property type="match status" value="1"/>
</dbReference>
<reference evidence="8 9" key="1">
    <citation type="submission" date="2019-08" db="EMBL/GenBank/DDBJ databases">
        <authorList>
            <person name="Vazquez-Campos X."/>
        </authorList>
    </citation>
    <scope>NUCLEOTIDE SEQUENCE [LARGE SCALE GENOMIC DNA]</scope>
    <source>
        <strain evidence="8">LFW-283_2</strain>
    </source>
</reference>
<feature type="domain" description="Peripheral subunit-binding (PSBD)" evidence="7">
    <location>
        <begin position="108"/>
        <end position="145"/>
    </location>
</feature>
<dbReference type="Gene3D" id="4.10.320.10">
    <property type="entry name" value="E3-binding domain"/>
    <property type="match status" value="1"/>
</dbReference>
<dbReference type="GO" id="GO:0016407">
    <property type="term" value="F:acetyltransferase activity"/>
    <property type="evidence" value="ECO:0007669"/>
    <property type="project" value="TreeGrafter"/>
</dbReference>
<evidence type="ECO:0000313" key="9">
    <source>
        <dbReference type="Proteomes" id="UP000789941"/>
    </source>
</evidence>